<dbReference type="eggNOG" id="ENOG5032B6T">
    <property type="taxonomic scope" value="Bacteria"/>
</dbReference>
<accession>D0LGI8</accession>
<dbReference type="AlphaFoldDB" id="D0LGI8"/>
<evidence type="ECO:0000313" key="1">
    <source>
        <dbReference type="EMBL" id="ACY12734.1"/>
    </source>
</evidence>
<reference evidence="1 2" key="1">
    <citation type="journal article" date="2010" name="Stand. Genomic Sci.">
        <title>Complete genome sequence of Haliangium ochraceum type strain (SMP-2).</title>
        <authorList>
            <consortium name="US DOE Joint Genome Institute (JGI-PGF)"/>
            <person name="Ivanova N."/>
            <person name="Daum C."/>
            <person name="Lang E."/>
            <person name="Abt B."/>
            <person name="Kopitz M."/>
            <person name="Saunders E."/>
            <person name="Lapidus A."/>
            <person name="Lucas S."/>
            <person name="Glavina Del Rio T."/>
            <person name="Nolan M."/>
            <person name="Tice H."/>
            <person name="Copeland A."/>
            <person name="Cheng J.F."/>
            <person name="Chen F."/>
            <person name="Bruce D."/>
            <person name="Goodwin L."/>
            <person name="Pitluck S."/>
            <person name="Mavromatis K."/>
            <person name="Pati A."/>
            <person name="Mikhailova N."/>
            <person name="Chen A."/>
            <person name="Palaniappan K."/>
            <person name="Land M."/>
            <person name="Hauser L."/>
            <person name="Chang Y.J."/>
            <person name="Jeffries C.D."/>
            <person name="Detter J.C."/>
            <person name="Brettin T."/>
            <person name="Rohde M."/>
            <person name="Goker M."/>
            <person name="Bristow J."/>
            <person name="Markowitz V."/>
            <person name="Eisen J.A."/>
            <person name="Hugenholtz P."/>
            <person name="Kyrpides N.C."/>
            <person name="Klenk H.P."/>
        </authorList>
    </citation>
    <scope>NUCLEOTIDE SEQUENCE [LARGE SCALE GENOMIC DNA]</scope>
    <source>
        <strain evidence="2">DSM 14365 / CIP 107738 / JCM 11303 / AJ 13395 / SMP-2</strain>
    </source>
</reference>
<evidence type="ECO:0000313" key="2">
    <source>
        <dbReference type="Proteomes" id="UP000001880"/>
    </source>
</evidence>
<organism evidence="1 2">
    <name type="scientific">Haliangium ochraceum (strain DSM 14365 / JCM 11303 / SMP-2)</name>
    <dbReference type="NCBI Taxonomy" id="502025"/>
    <lineage>
        <taxon>Bacteria</taxon>
        <taxon>Pseudomonadati</taxon>
        <taxon>Myxococcota</taxon>
        <taxon>Polyangia</taxon>
        <taxon>Haliangiales</taxon>
        <taxon>Kofleriaceae</taxon>
        <taxon>Haliangium</taxon>
    </lineage>
</organism>
<proteinExistence type="predicted"/>
<protein>
    <submittedName>
        <fullName evidence="1">Uncharacterized protein</fullName>
    </submittedName>
</protein>
<dbReference type="KEGG" id="hoh:Hoch_0093"/>
<dbReference type="EMBL" id="CP001804">
    <property type="protein sequence ID" value="ACY12734.1"/>
    <property type="molecule type" value="Genomic_DNA"/>
</dbReference>
<sequence>MKLTGVRVFSATKAKEREGLGDEVTRWIRDNPGAEIIDKIVTQSSDSEFHCLTITIFYNQGSK</sequence>
<dbReference type="HOGENOM" id="CLU_2807932_0_0_7"/>
<dbReference type="Proteomes" id="UP000001880">
    <property type="component" value="Chromosome"/>
</dbReference>
<name>D0LGI8_HALO1</name>
<dbReference type="RefSeq" id="WP_012825361.1">
    <property type="nucleotide sequence ID" value="NC_013440.1"/>
</dbReference>
<gene>
    <name evidence="1" type="ordered locus">Hoch_0093</name>
</gene>
<keyword evidence="2" id="KW-1185">Reference proteome</keyword>